<dbReference type="PANTHER" id="PTHR15454:SF69">
    <property type="entry name" value="SERINE_THREONINE-PROTEIN KINASE 11-INTERACTING PROTEIN"/>
    <property type="match status" value="1"/>
</dbReference>
<evidence type="ECO:0000313" key="6">
    <source>
        <dbReference type="EMBL" id="KAF8482536.1"/>
    </source>
</evidence>
<dbReference type="SUPFAM" id="SSF52075">
    <property type="entry name" value="Outer arm dynein light chain 1"/>
    <property type="match status" value="1"/>
</dbReference>
<name>A0A9P5MZP5_9AGAM</name>
<feature type="region of interest" description="Disordered" evidence="5">
    <location>
        <begin position="286"/>
        <end position="309"/>
    </location>
</feature>
<protein>
    <submittedName>
        <fullName evidence="6">Uncharacterized protein</fullName>
    </submittedName>
</protein>
<feature type="region of interest" description="Disordered" evidence="5">
    <location>
        <begin position="484"/>
        <end position="503"/>
    </location>
</feature>
<dbReference type="InterPro" id="IPR032675">
    <property type="entry name" value="LRR_dom_sf"/>
</dbReference>
<dbReference type="Gene3D" id="3.80.10.10">
    <property type="entry name" value="Ribonuclease Inhibitor"/>
    <property type="match status" value="1"/>
</dbReference>
<feature type="region of interest" description="Disordered" evidence="5">
    <location>
        <begin position="567"/>
        <end position="686"/>
    </location>
</feature>
<accession>A0A9P5MZP5</accession>
<feature type="region of interest" description="Disordered" evidence="5">
    <location>
        <begin position="519"/>
        <end position="553"/>
    </location>
</feature>
<dbReference type="InterPro" id="IPR003591">
    <property type="entry name" value="Leu-rich_rpt_typical-subtyp"/>
</dbReference>
<feature type="compositionally biased region" description="Low complexity" evidence="5">
    <location>
        <begin position="597"/>
        <end position="613"/>
    </location>
</feature>
<comment type="subcellular location">
    <subcellularLocation>
        <location evidence="1">Cytoplasm</location>
    </subcellularLocation>
</comment>
<dbReference type="InterPro" id="IPR001611">
    <property type="entry name" value="Leu-rich_rpt"/>
</dbReference>
<keyword evidence="3" id="KW-0433">Leucine-rich repeat</keyword>
<sequence length="762" mass="82575">MDYQRGDDYLRKVASFIRSNEARLAEAAFQRRRRPRQPQSPSTGLTLNPLQWFSADSTQQSTRPKPLMFVIDTHHLFYILTRLEALRYNVGSLDVKVVGPSRPMNYVDVFQGKDTSDTISLSSIRTSLSTVSRLSLGVGLWGRPEPPSLDQELKYVFSSFTKIPALSLRAPGPKQIAEIAGDPPNENALPLDVFRNLQSLECIDIDPRTLLGWDRLSESLWSLTVIRSGLDDVSDLFIDAVSGDSSRQPTPTPTPKAKGPPRQSSFHSTPLPETIAENAEDVEEAVATPISDDLSRVPSPTESSTSSHLPSSKWAFLRVLSLYDNSLTFIPTESLLLLTSLTHLDLSSNLLVSIPPGLSSLYNLISLNVSDNMIDSVQGIYKKLGQVPTLNISHNRLDSLCGLERLVALERVNVSHNRLEESGEVGRLALLPNIAEVCVEGNPFTEIESDYRVKCFDFFWKEGKTILLDGTPAGYYEKLNLTSQPPEQMSSTRPISKAHSPQAVPVGAAAAAAITVPPAASSHASPSSSPPFSPSSSHHASPLLSATNAKARKKRVKRIVDLDADSSGNATRTWFTGSEETGEYSGAAKALTRSPHAEPTSPPSAAEPGPAFATAPLPNDTTTSPRSGDHPPPLDVTGLASKHRRSQTEHTPASAIAEPDDAMSPVLSHSPSEHTMSVRVSSRRSAARRGRVAASVFETPSTKPDEVLVEEGMGREIKEADAFRARMEALRSEMGDGWLKVFTQSSAAVTRTASEQRAGVSG</sequence>
<dbReference type="AlphaFoldDB" id="A0A9P5MZP5"/>
<dbReference type="EMBL" id="WHVB01000005">
    <property type="protein sequence ID" value="KAF8482536.1"/>
    <property type="molecule type" value="Genomic_DNA"/>
</dbReference>
<keyword evidence="4" id="KW-0677">Repeat</keyword>
<reference evidence="6" key="1">
    <citation type="submission" date="2019-10" db="EMBL/GenBank/DDBJ databases">
        <authorList>
            <consortium name="DOE Joint Genome Institute"/>
            <person name="Kuo A."/>
            <person name="Miyauchi S."/>
            <person name="Kiss E."/>
            <person name="Drula E."/>
            <person name="Kohler A."/>
            <person name="Sanchez-Garcia M."/>
            <person name="Andreopoulos B."/>
            <person name="Barry K.W."/>
            <person name="Bonito G."/>
            <person name="Buee M."/>
            <person name="Carver A."/>
            <person name="Chen C."/>
            <person name="Cichocki N."/>
            <person name="Clum A."/>
            <person name="Culley D."/>
            <person name="Crous P.W."/>
            <person name="Fauchery L."/>
            <person name="Girlanda M."/>
            <person name="Hayes R."/>
            <person name="Keri Z."/>
            <person name="LaButti K."/>
            <person name="Lipzen A."/>
            <person name="Lombard V."/>
            <person name="Magnuson J."/>
            <person name="Maillard F."/>
            <person name="Morin E."/>
            <person name="Murat C."/>
            <person name="Nolan M."/>
            <person name="Ohm R."/>
            <person name="Pangilinan J."/>
            <person name="Pereira M."/>
            <person name="Perotto S."/>
            <person name="Peter M."/>
            <person name="Riley R."/>
            <person name="Sitrit Y."/>
            <person name="Stielow B."/>
            <person name="Szollosi G."/>
            <person name="Zifcakova L."/>
            <person name="Stursova M."/>
            <person name="Spatafora J.W."/>
            <person name="Tedersoo L."/>
            <person name="Vaario L.-M."/>
            <person name="Yamada A."/>
            <person name="Yan M."/>
            <person name="Wang P."/>
            <person name="Xu J."/>
            <person name="Bruns T."/>
            <person name="Baldrian P."/>
            <person name="Vilgalys R."/>
            <person name="Henrissat B."/>
            <person name="Grigoriev I.V."/>
            <person name="Hibbett D."/>
            <person name="Nagy L.G."/>
            <person name="Martin F.M."/>
        </authorList>
    </citation>
    <scope>NUCLEOTIDE SEQUENCE</scope>
    <source>
        <strain evidence="6">Prilba</strain>
    </source>
</reference>
<keyword evidence="7" id="KW-1185">Reference proteome</keyword>
<dbReference type="SMART" id="SM00369">
    <property type="entry name" value="LRR_TYP"/>
    <property type="match status" value="3"/>
</dbReference>
<evidence type="ECO:0000256" key="1">
    <source>
        <dbReference type="ARBA" id="ARBA00004496"/>
    </source>
</evidence>
<keyword evidence="2" id="KW-0963">Cytoplasm</keyword>
<reference evidence="6" key="2">
    <citation type="journal article" date="2020" name="Nat. Commun.">
        <title>Large-scale genome sequencing of mycorrhizal fungi provides insights into the early evolution of symbiotic traits.</title>
        <authorList>
            <person name="Miyauchi S."/>
            <person name="Kiss E."/>
            <person name="Kuo A."/>
            <person name="Drula E."/>
            <person name="Kohler A."/>
            <person name="Sanchez-Garcia M."/>
            <person name="Morin E."/>
            <person name="Andreopoulos B."/>
            <person name="Barry K.W."/>
            <person name="Bonito G."/>
            <person name="Buee M."/>
            <person name="Carver A."/>
            <person name="Chen C."/>
            <person name="Cichocki N."/>
            <person name="Clum A."/>
            <person name="Culley D."/>
            <person name="Crous P.W."/>
            <person name="Fauchery L."/>
            <person name="Girlanda M."/>
            <person name="Hayes R.D."/>
            <person name="Keri Z."/>
            <person name="LaButti K."/>
            <person name="Lipzen A."/>
            <person name="Lombard V."/>
            <person name="Magnuson J."/>
            <person name="Maillard F."/>
            <person name="Murat C."/>
            <person name="Nolan M."/>
            <person name="Ohm R.A."/>
            <person name="Pangilinan J."/>
            <person name="Pereira M.F."/>
            <person name="Perotto S."/>
            <person name="Peter M."/>
            <person name="Pfister S."/>
            <person name="Riley R."/>
            <person name="Sitrit Y."/>
            <person name="Stielow J.B."/>
            <person name="Szollosi G."/>
            <person name="Zifcakova L."/>
            <person name="Stursova M."/>
            <person name="Spatafora J.W."/>
            <person name="Tedersoo L."/>
            <person name="Vaario L.M."/>
            <person name="Yamada A."/>
            <person name="Yan M."/>
            <person name="Wang P."/>
            <person name="Xu J."/>
            <person name="Bruns T."/>
            <person name="Baldrian P."/>
            <person name="Vilgalys R."/>
            <person name="Dunand C."/>
            <person name="Henrissat B."/>
            <person name="Grigoriev I.V."/>
            <person name="Hibbett D."/>
            <person name="Nagy L.G."/>
            <person name="Martin F.M."/>
        </authorList>
    </citation>
    <scope>NUCLEOTIDE SEQUENCE</scope>
    <source>
        <strain evidence="6">Prilba</strain>
    </source>
</reference>
<dbReference type="PROSITE" id="PS51450">
    <property type="entry name" value="LRR"/>
    <property type="match status" value="3"/>
</dbReference>
<dbReference type="Proteomes" id="UP000759537">
    <property type="component" value="Unassembled WGS sequence"/>
</dbReference>
<feature type="region of interest" description="Disordered" evidence="5">
    <location>
        <begin position="28"/>
        <end position="48"/>
    </location>
</feature>
<feature type="compositionally biased region" description="Polar residues" evidence="5">
    <location>
        <begin position="567"/>
        <end position="579"/>
    </location>
</feature>
<dbReference type="OrthoDB" id="676979at2759"/>
<dbReference type="PANTHER" id="PTHR15454">
    <property type="entry name" value="NISCHARIN RELATED"/>
    <property type="match status" value="1"/>
</dbReference>
<evidence type="ECO:0000313" key="7">
    <source>
        <dbReference type="Proteomes" id="UP000759537"/>
    </source>
</evidence>
<feature type="compositionally biased region" description="Low complexity" evidence="5">
    <location>
        <begin position="296"/>
        <end position="309"/>
    </location>
</feature>
<evidence type="ECO:0000256" key="3">
    <source>
        <dbReference type="ARBA" id="ARBA00022614"/>
    </source>
</evidence>
<comment type="caution">
    <text evidence="6">The sequence shown here is derived from an EMBL/GenBank/DDBJ whole genome shotgun (WGS) entry which is preliminary data.</text>
</comment>
<organism evidence="6 7">
    <name type="scientific">Russula ochroleuca</name>
    <dbReference type="NCBI Taxonomy" id="152965"/>
    <lineage>
        <taxon>Eukaryota</taxon>
        <taxon>Fungi</taxon>
        <taxon>Dikarya</taxon>
        <taxon>Basidiomycota</taxon>
        <taxon>Agaricomycotina</taxon>
        <taxon>Agaricomycetes</taxon>
        <taxon>Russulales</taxon>
        <taxon>Russulaceae</taxon>
        <taxon>Russula</taxon>
    </lineage>
</organism>
<evidence type="ECO:0000256" key="2">
    <source>
        <dbReference type="ARBA" id="ARBA00022490"/>
    </source>
</evidence>
<feature type="region of interest" description="Disordered" evidence="5">
    <location>
        <begin position="241"/>
        <end position="269"/>
    </location>
</feature>
<feature type="compositionally biased region" description="Polar residues" evidence="5">
    <location>
        <begin position="484"/>
        <end position="494"/>
    </location>
</feature>
<evidence type="ECO:0000256" key="4">
    <source>
        <dbReference type="ARBA" id="ARBA00022737"/>
    </source>
</evidence>
<dbReference type="GO" id="GO:0005737">
    <property type="term" value="C:cytoplasm"/>
    <property type="evidence" value="ECO:0007669"/>
    <property type="project" value="UniProtKB-SubCell"/>
</dbReference>
<evidence type="ECO:0000256" key="5">
    <source>
        <dbReference type="SAM" id="MobiDB-lite"/>
    </source>
</evidence>
<dbReference type="Pfam" id="PF00560">
    <property type="entry name" value="LRR_1"/>
    <property type="match status" value="1"/>
</dbReference>
<proteinExistence type="predicted"/>
<gene>
    <name evidence="6" type="ORF">DFH94DRAFT_727876</name>
</gene>
<feature type="compositionally biased region" description="Low complexity" evidence="5">
    <location>
        <begin position="534"/>
        <end position="546"/>
    </location>
</feature>